<dbReference type="HOGENOM" id="CLU_031477_4_0_2"/>
<keyword evidence="2" id="KW-0808">Transferase</keyword>
<organism evidence="2 3">
    <name type="scientific">Nitrososphaera viennensis EN76</name>
    <dbReference type="NCBI Taxonomy" id="926571"/>
    <lineage>
        <taxon>Archaea</taxon>
        <taxon>Nitrososphaerota</taxon>
        <taxon>Nitrososphaeria</taxon>
        <taxon>Nitrososphaerales</taxon>
        <taxon>Nitrososphaeraceae</taxon>
        <taxon>Nitrososphaera</taxon>
    </lineage>
</organism>
<proteinExistence type="predicted"/>
<feature type="transmembrane region" description="Helical" evidence="1">
    <location>
        <begin position="168"/>
        <end position="194"/>
    </location>
</feature>
<reference evidence="2 3" key="1">
    <citation type="journal article" date="2014" name="Int. J. Syst. Evol. Microbiol.">
        <title>Nitrososphaera viennensis gen. nov., sp. nov., an aerobic and mesophilic, ammonia-oxidizing archaeon from soil and a member of the archaeal phylum Thaumarchaeota.</title>
        <authorList>
            <person name="Stieglmeier M."/>
            <person name="Klingl A."/>
            <person name="Alves R.J."/>
            <person name="Rittmann S.K."/>
            <person name="Melcher M."/>
            <person name="Leisch N."/>
            <person name="Schleper C."/>
        </authorList>
    </citation>
    <scope>NUCLEOTIDE SEQUENCE [LARGE SCALE GENOMIC DNA]</scope>
    <source>
        <strain evidence="2">EN76</strain>
    </source>
</reference>
<dbReference type="AlphaFoldDB" id="A0A060HLK8"/>
<keyword evidence="2" id="KW-0548">Nucleotidyltransferase</keyword>
<evidence type="ECO:0000313" key="3">
    <source>
        <dbReference type="Proteomes" id="UP000027093"/>
    </source>
</evidence>
<keyword evidence="1" id="KW-0472">Membrane</keyword>
<feature type="transmembrane region" description="Helical" evidence="1">
    <location>
        <begin position="27"/>
        <end position="57"/>
    </location>
</feature>
<sequence>MGGRRQNDGNKQSVQIRKEIFRKSIHILGFIVPFISLAFGITVAAAFVAGMAAAYSISEYMRLKGRRVPVFTAITRMAMRNNDDDDDSSNSSNNSDGGEKQNTFVIAPLYLAAGVLLSLLIFPAPFNYVAIAVVTLGDGFASVVGRMYGKTKIPYSRGKSIEGTAAGIICAFAGSLFFASPAMALVAALVGMTIEFIPLRISDNLSVPLLSGLTMTIIGNF</sequence>
<dbReference type="PANTHER" id="PTHR31303">
    <property type="entry name" value="CTP-DEPENDENT DIACYLGLYCEROL KINASE 1"/>
    <property type="match status" value="1"/>
</dbReference>
<keyword evidence="1" id="KW-1133">Transmembrane helix</keyword>
<evidence type="ECO:0000256" key="1">
    <source>
        <dbReference type="SAM" id="Phobius"/>
    </source>
</evidence>
<feature type="transmembrane region" description="Helical" evidence="1">
    <location>
        <begin position="128"/>
        <end position="148"/>
    </location>
</feature>
<gene>
    <name evidence="2" type="ORF">NVIE_018510</name>
</gene>
<dbReference type="EMBL" id="CP007536">
    <property type="protein sequence ID" value="AIC16110.1"/>
    <property type="molecule type" value="Genomic_DNA"/>
</dbReference>
<dbReference type="RefSeq" id="WP_075054959.1">
    <property type="nucleotide sequence ID" value="NZ_CP007536.1"/>
</dbReference>
<keyword evidence="1" id="KW-0812">Transmembrane</keyword>
<name>A0A060HLK8_9ARCH</name>
<feature type="transmembrane region" description="Helical" evidence="1">
    <location>
        <begin position="104"/>
        <end position="122"/>
    </location>
</feature>
<dbReference type="GO" id="GO:0004143">
    <property type="term" value="F:ATP-dependent diacylglycerol kinase activity"/>
    <property type="evidence" value="ECO:0007669"/>
    <property type="project" value="InterPro"/>
</dbReference>
<evidence type="ECO:0000313" key="2">
    <source>
        <dbReference type="EMBL" id="AIC16110.1"/>
    </source>
</evidence>
<dbReference type="Pfam" id="PF01148">
    <property type="entry name" value="CTP_transf_1"/>
    <property type="match status" value="1"/>
</dbReference>
<dbReference type="GO" id="GO:0016779">
    <property type="term" value="F:nucleotidyltransferase activity"/>
    <property type="evidence" value="ECO:0007669"/>
    <property type="project" value="UniProtKB-KW"/>
</dbReference>
<dbReference type="GeneID" id="74947112"/>
<dbReference type="Proteomes" id="UP000027093">
    <property type="component" value="Chromosome"/>
</dbReference>
<dbReference type="InterPro" id="IPR037997">
    <property type="entry name" value="Dgk1-like"/>
</dbReference>
<dbReference type="OrthoDB" id="107330at2157"/>
<dbReference type="KEGG" id="nvn:NVIE_018510"/>
<keyword evidence="3" id="KW-1185">Reference proteome</keyword>
<accession>A0A060HLK8</accession>
<protein>
    <submittedName>
        <fullName evidence="2">Putative phosphatidate cytidylyltransferase</fullName>
    </submittedName>
</protein>
<dbReference type="PANTHER" id="PTHR31303:SF1">
    <property type="entry name" value="CTP-DEPENDENT DIACYLGLYCEROL KINASE 1"/>
    <property type="match status" value="1"/>
</dbReference>
<dbReference type="STRING" id="926571.NVIE_018510"/>